<feature type="transmembrane region" description="Helical" evidence="5">
    <location>
        <begin position="89"/>
        <end position="108"/>
    </location>
</feature>
<sequence>MIINVLQSMRPIQWTKNLVIFLPALFSVNEAWVLSEAGSLIPILSKGFIALGCFVLGSSAVYIFNDVIDAEKDKLHSYKKYRPVASGRLGKKLALTVALALAVSALIASLVISVAMVFVSLSYLLLMLAYAIFLREIILLDVFCISAGFIIRVVAGAIAIGVPMSPWLYVCVGFGSLYIALSKRMGELKSNSEDGHLARKPLEFYTQELLSSMSTMVLSTTLIAYCLYTFIADNLPSNNSMMLTIPFVVFGMLRYLYLVRIEGMGERPEIIIVKDIPILLCVGMWFFVSASVLYLYR</sequence>
<evidence type="ECO:0000256" key="2">
    <source>
        <dbReference type="ARBA" id="ARBA00022692"/>
    </source>
</evidence>
<dbReference type="Gene3D" id="1.10.357.140">
    <property type="entry name" value="UbiA prenyltransferase"/>
    <property type="match status" value="1"/>
</dbReference>
<dbReference type="EMBL" id="UINC01017922">
    <property type="protein sequence ID" value="SVA74818.1"/>
    <property type="molecule type" value="Genomic_DNA"/>
</dbReference>
<evidence type="ECO:0000256" key="3">
    <source>
        <dbReference type="ARBA" id="ARBA00022989"/>
    </source>
</evidence>
<evidence type="ECO:0000256" key="1">
    <source>
        <dbReference type="ARBA" id="ARBA00004141"/>
    </source>
</evidence>
<evidence type="ECO:0000256" key="4">
    <source>
        <dbReference type="ARBA" id="ARBA00023136"/>
    </source>
</evidence>
<name>A0A381YCQ4_9ZZZZ</name>
<dbReference type="AlphaFoldDB" id="A0A381YCQ4"/>
<dbReference type="Pfam" id="PF01040">
    <property type="entry name" value="UbiA"/>
    <property type="match status" value="1"/>
</dbReference>
<protein>
    <recommendedName>
        <fullName evidence="7">Decaprenyl-phosphate phosphoribosyltransferase</fullName>
    </recommendedName>
</protein>
<dbReference type="GO" id="GO:0016020">
    <property type="term" value="C:membrane"/>
    <property type="evidence" value="ECO:0007669"/>
    <property type="project" value="UniProtKB-SubCell"/>
</dbReference>
<gene>
    <name evidence="6" type="ORF">METZ01_LOCUS127672</name>
</gene>
<evidence type="ECO:0000313" key="6">
    <source>
        <dbReference type="EMBL" id="SVA74818.1"/>
    </source>
</evidence>
<organism evidence="6">
    <name type="scientific">marine metagenome</name>
    <dbReference type="NCBI Taxonomy" id="408172"/>
    <lineage>
        <taxon>unclassified sequences</taxon>
        <taxon>metagenomes</taxon>
        <taxon>ecological metagenomes</taxon>
    </lineage>
</organism>
<feature type="transmembrane region" description="Helical" evidence="5">
    <location>
        <begin position="166"/>
        <end position="181"/>
    </location>
</feature>
<keyword evidence="2 5" id="KW-0812">Transmembrane</keyword>
<reference evidence="6" key="1">
    <citation type="submission" date="2018-05" db="EMBL/GenBank/DDBJ databases">
        <authorList>
            <person name="Lanie J.A."/>
            <person name="Ng W.-L."/>
            <person name="Kazmierczak K.M."/>
            <person name="Andrzejewski T.M."/>
            <person name="Davidsen T.M."/>
            <person name="Wayne K.J."/>
            <person name="Tettelin H."/>
            <person name="Glass J.I."/>
            <person name="Rusch D."/>
            <person name="Podicherti R."/>
            <person name="Tsui H.-C.T."/>
            <person name="Winkler M.E."/>
        </authorList>
    </citation>
    <scope>NUCLEOTIDE SEQUENCE</scope>
</reference>
<dbReference type="GO" id="GO:0016765">
    <property type="term" value="F:transferase activity, transferring alkyl or aryl (other than methyl) groups"/>
    <property type="evidence" value="ECO:0007669"/>
    <property type="project" value="InterPro"/>
</dbReference>
<evidence type="ECO:0008006" key="7">
    <source>
        <dbReference type="Google" id="ProtNLM"/>
    </source>
</evidence>
<dbReference type="CDD" id="cd13963">
    <property type="entry name" value="PT_UbiA_2"/>
    <property type="match status" value="1"/>
</dbReference>
<feature type="transmembrane region" description="Helical" evidence="5">
    <location>
        <begin position="237"/>
        <end position="257"/>
    </location>
</feature>
<dbReference type="InterPro" id="IPR044878">
    <property type="entry name" value="UbiA_sf"/>
</dbReference>
<feature type="transmembrane region" description="Helical" evidence="5">
    <location>
        <begin position="209"/>
        <end position="231"/>
    </location>
</feature>
<feature type="transmembrane region" description="Helical" evidence="5">
    <location>
        <begin position="278"/>
        <end position="296"/>
    </location>
</feature>
<feature type="transmembrane region" description="Helical" evidence="5">
    <location>
        <begin position="138"/>
        <end position="160"/>
    </location>
</feature>
<accession>A0A381YCQ4</accession>
<comment type="subcellular location">
    <subcellularLocation>
        <location evidence="1">Membrane</location>
        <topology evidence="1">Multi-pass membrane protein</topology>
    </subcellularLocation>
</comment>
<dbReference type="InterPro" id="IPR000537">
    <property type="entry name" value="UbiA_prenyltransferase"/>
</dbReference>
<evidence type="ECO:0000256" key="5">
    <source>
        <dbReference type="SAM" id="Phobius"/>
    </source>
</evidence>
<keyword evidence="3 5" id="KW-1133">Transmembrane helix</keyword>
<proteinExistence type="predicted"/>
<feature type="transmembrane region" description="Helical" evidence="5">
    <location>
        <begin position="47"/>
        <end position="68"/>
    </location>
</feature>
<keyword evidence="4 5" id="KW-0472">Membrane</keyword>